<accession>E7N3B3</accession>
<dbReference type="EMBL" id="AECV01000026">
    <property type="protein sequence ID" value="EFW29332.1"/>
    <property type="molecule type" value="Genomic_DNA"/>
</dbReference>
<evidence type="ECO:0000313" key="1">
    <source>
        <dbReference type="EMBL" id="EFW29332.1"/>
    </source>
</evidence>
<comment type="caution">
    <text evidence="1">The sequence shown here is derived from an EMBL/GenBank/DDBJ whole genome shotgun (WGS) entry which is preliminary data.</text>
</comment>
<dbReference type="STRING" id="749551.HMPREF9555_01488"/>
<sequence length="95" mass="11106">MEMMDKQAKIHIMGHRGIVGVTYILYYVDVEEKMLQVLRRLYISEEMKADDVCPAQNTQYIFHGGRSMPKYYETLLGREVKRDVKDGMPLSGEME</sequence>
<proteinExistence type="predicted"/>
<dbReference type="InterPro" id="IPR036732">
    <property type="entry name" value="AFP_Neu5c_C_sf"/>
</dbReference>
<name>E7N3B3_9FIRM</name>
<evidence type="ECO:0000313" key="2">
    <source>
        <dbReference type="Proteomes" id="UP000004633"/>
    </source>
</evidence>
<gene>
    <name evidence="1" type="ORF">HMPREF9555_01488</name>
</gene>
<keyword evidence="2" id="KW-1185">Reference proteome</keyword>
<reference evidence="1 2" key="1">
    <citation type="submission" date="2010-08" db="EMBL/GenBank/DDBJ databases">
        <authorList>
            <person name="Weinstock G."/>
            <person name="Sodergren E."/>
            <person name="Clifton S."/>
            <person name="Fulton L."/>
            <person name="Fulton B."/>
            <person name="Courtney L."/>
            <person name="Fronick C."/>
            <person name="Harrison M."/>
            <person name="Strong C."/>
            <person name="Farmer C."/>
            <person name="Delahaunty K."/>
            <person name="Markovic C."/>
            <person name="Hall O."/>
            <person name="Minx P."/>
            <person name="Tomlinson C."/>
            <person name="Mitreva M."/>
            <person name="Hou S."/>
            <person name="Chen J."/>
            <person name="Wollam A."/>
            <person name="Pepin K.H."/>
            <person name="Johnson M."/>
            <person name="Bhonagiri V."/>
            <person name="Zhang X."/>
            <person name="Suruliraj S."/>
            <person name="Warren W."/>
            <person name="Chinwalla A."/>
            <person name="Mardis E.R."/>
            <person name="Wilson R.K."/>
        </authorList>
    </citation>
    <scope>NUCLEOTIDE SEQUENCE [LARGE SCALE GENOMIC DNA]</scope>
    <source>
        <strain evidence="1 2">F0399</strain>
    </source>
</reference>
<dbReference type="Proteomes" id="UP000004633">
    <property type="component" value="Unassembled WGS sequence"/>
</dbReference>
<dbReference type="SUPFAM" id="SSF51269">
    <property type="entry name" value="AFP III-like domain"/>
    <property type="match status" value="1"/>
</dbReference>
<dbReference type="AlphaFoldDB" id="E7N3B3"/>
<organism evidence="1 2">
    <name type="scientific">Selenomonas artemidis F0399</name>
    <dbReference type="NCBI Taxonomy" id="749551"/>
    <lineage>
        <taxon>Bacteria</taxon>
        <taxon>Bacillati</taxon>
        <taxon>Bacillota</taxon>
        <taxon>Negativicutes</taxon>
        <taxon>Selenomonadales</taxon>
        <taxon>Selenomonadaceae</taxon>
        <taxon>Selenomonas</taxon>
    </lineage>
</organism>
<protein>
    <submittedName>
        <fullName evidence="1">Uncharacterized protein</fullName>
    </submittedName>
</protein>
<dbReference type="HOGENOM" id="CLU_2371175_0_0_9"/>